<dbReference type="Pfam" id="PF00384">
    <property type="entry name" value="Molybdopterin"/>
    <property type="match status" value="1"/>
</dbReference>
<feature type="domain" description="Molybdopterin oxidoreductase" evidence="8">
    <location>
        <begin position="165"/>
        <end position="636"/>
    </location>
</feature>
<evidence type="ECO:0000313" key="11">
    <source>
        <dbReference type="Proteomes" id="UP000479639"/>
    </source>
</evidence>
<keyword evidence="6" id="KW-0411">Iron-sulfur</keyword>
<evidence type="ECO:0000256" key="7">
    <source>
        <dbReference type="SAM" id="MobiDB-lite"/>
    </source>
</evidence>
<dbReference type="InterPro" id="IPR006657">
    <property type="entry name" value="MoPterin_dinucl-bd_dom"/>
</dbReference>
<proteinExistence type="inferred from homology"/>
<feature type="domain" description="Molybdopterin dinucleotide-binding" evidence="9">
    <location>
        <begin position="742"/>
        <end position="821"/>
    </location>
</feature>
<dbReference type="InterPro" id="IPR050612">
    <property type="entry name" value="Prok_Mopterin_Oxidored"/>
</dbReference>
<evidence type="ECO:0000256" key="5">
    <source>
        <dbReference type="ARBA" id="ARBA00023004"/>
    </source>
</evidence>
<evidence type="ECO:0000256" key="2">
    <source>
        <dbReference type="ARBA" id="ARBA00022723"/>
    </source>
</evidence>
<gene>
    <name evidence="10" type="ORF">F8D48_10615</name>
</gene>
<dbReference type="Proteomes" id="UP000479639">
    <property type="component" value="Unassembled WGS sequence"/>
</dbReference>
<dbReference type="SUPFAM" id="SSF50692">
    <property type="entry name" value="ADC-like"/>
    <property type="match status" value="1"/>
</dbReference>
<comment type="similarity">
    <text evidence="1">Belongs to the prokaryotic molybdopterin-containing oxidoreductase family.</text>
</comment>
<dbReference type="PROSITE" id="PS51318">
    <property type="entry name" value="TAT"/>
    <property type="match status" value="1"/>
</dbReference>
<protein>
    <submittedName>
        <fullName evidence="10">Molybdopterin-dependent oxidoreductase</fullName>
    </submittedName>
</protein>
<dbReference type="Gene3D" id="3.40.228.10">
    <property type="entry name" value="Dimethylsulfoxide Reductase, domain 2"/>
    <property type="match status" value="2"/>
</dbReference>
<evidence type="ECO:0000256" key="3">
    <source>
        <dbReference type="ARBA" id="ARBA00022729"/>
    </source>
</evidence>
<evidence type="ECO:0000259" key="8">
    <source>
        <dbReference type="Pfam" id="PF00384"/>
    </source>
</evidence>
<dbReference type="GO" id="GO:0016491">
    <property type="term" value="F:oxidoreductase activity"/>
    <property type="evidence" value="ECO:0007669"/>
    <property type="project" value="UniProtKB-KW"/>
</dbReference>
<dbReference type="Gene3D" id="2.40.40.20">
    <property type="match status" value="1"/>
</dbReference>
<dbReference type="SUPFAM" id="SSF53706">
    <property type="entry name" value="Formate dehydrogenase/DMSO reductase, domains 1-3"/>
    <property type="match status" value="1"/>
</dbReference>
<dbReference type="PANTHER" id="PTHR43742:SF6">
    <property type="entry name" value="OXIDOREDUCTASE YYAE-RELATED"/>
    <property type="match status" value="1"/>
</dbReference>
<evidence type="ECO:0000313" key="10">
    <source>
        <dbReference type="EMBL" id="KAB1640237.1"/>
    </source>
</evidence>
<dbReference type="Pfam" id="PF01568">
    <property type="entry name" value="Molydop_binding"/>
    <property type="match status" value="1"/>
</dbReference>
<keyword evidence="5" id="KW-0408">Iron</keyword>
<dbReference type="PANTHER" id="PTHR43742">
    <property type="entry name" value="TRIMETHYLAMINE-N-OXIDE REDUCTASE"/>
    <property type="match status" value="1"/>
</dbReference>
<sequence>MRAASTERIIARTRNGVSARTDASSGASPTRATAGERSPPAIPRGAALREFKGGEMSGARNSTLTRRSFLKTTGSAAAGLACVGAAGAALSGEVLAPARAHAEGEERTAHLCHQFHCLTGCNLKCTIRDDRITLIEPSDLMVDKKHSTICLRGIGEVAHIYAQDRLKVPMKRVGERGEGEFVQISWDEAIQTIADNLKEAQQKYGEGSVFIRKSTEAGIEFDFLAQLIHADSGGNWGLDRGQANGLGPALGPWSYLSNRSHWEFKDAATIIELSHNPLESAMVWSRPLMDAKEAGTYIVTIDPRFTGTAAKSNEWLPVCPGTDAAIIQGMLKAIVDNGWYDEEFMLSRTSCPYLVDRATGKSYRSAEVMAPNPTVVGAEPVGAPFVWDTVTNAPVLYDNATAVPALEGEWTVDGMQLVTEFTLIKEWLDTITLSWAAQTSGIDEQVIVNLADRYANNGPAIIDIGLGGADKYTNADVLGHSTALLVALTGQYGKKGAGLGSYCGLGSNDPSATLNYWVLPEEYHYGESPVAMYDMPYQENNIHAALTFGDAFTLEAGAANDMLEWVKSLDFFAIVDLYHSSAVDYADIVLPACTKFECEENVKQLRDSMGHVMLANGMVAPLFESKSDLQIERLLAAQWGLEDLLPETYEELARFMLDGAAELDPRMEGITYDALLANGGVMALPETGEDYLPDGLAEGFLTPSTRIELYYEYLADQGHGLPVYEDANEAYESNPKKEQFPLYFTQGKSRYRIHAYYSANEWFQEDFGPSLNMAPEDAEARGIVTGDDVRVFNDRGSFVATALVNRSLQPGVLFMAETTYTRYYKEGFLQNVTNSARLERGYSMFFGPQIPYNDVLVEVEKA</sequence>
<organism evidence="10 11">
    <name type="scientific">Adlercreutzia muris</name>
    <dbReference type="NCBI Taxonomy" id="1796610"/>
    <lineage>
        <taxon>Bacteria</taxon>
        <taxon>Bacillati</taxon>
        <taxon>Actinomycetota</taxon>
        <taxon>Coriobacteriia</taxon>
        <taxon>Eggerthellales</taxon>
        <taxon>Eggerthellaceae</taxon>
        <taxon>Adlercreutzia</taxon>
    </lineage>
</organism>
<dbReference type="GO" id="GO:0046872">
    <property type="term" value="F:metal ion binding"/>
    <property type="evidence" value="ECO:0007669"/>
    <property type="project" value="UniProtKB-KW"/>
</dbReference>
<dbReference type="Gene3D" id="3.40.50.740">
    <property type="match status" value="2"/>
</dbReference>
<dbReference type="AlphaFoldDB" id="A0A7C8FYF8"/>
<comment type="caution">
    <text evidence="10">The sequence shown here is derived from an EMBL/GenBank/DDBJ whole genome shotgun (WGS) entry which is preliminary data.</text>
</comment>
<keyword evidence="2" id="KW-0479">Metal-binding</keyword>
<dbReference type="GO" id="GO:0043546">
    <property type="term" value="F:molybdopterin cofactor binding"/>
    <property type="evidence" value="ECO:0007669"/>
    <property type="project" value="InterPro"/>
</dbReference>
<feature type="compositionally biased region" description="Polar residues" evidence="7">
    <location>
        <begin position="15"/>
        <end position="31"/>
    </location>
</feature>
<dbReference type="GO" id="GO:0051536">
    <property type="term" value="F:iron-sulfur cluster binding"/>
    <property type="evidence" value="ECO:0007669"/>
    <property type="project" value="UniProtKB-KW"/>
</dbReference>
<dbReference type="InterPro" id="IPR006311">
    <property type="entry name" value="TAT_signal"/>
</dbReference>
<accession>A0A7C8FYF8</accession>
<evidence type="ECO:0000259" key="9">
    <source>
        <dbReference type="Pfam" id="PF01568"/>
    </source>
</evidence>
<dbReference type="Gene3D" id="3.30.2070.10">
    <property type="entry name" value="Formate dehydrogenase/DMSO reductase"/>
    <property type="match status" value="1"/>
</dbReference>
<dbReference type="InterPro" id="IPR006656">
    <property type="entry name" value="Mopterin_OxRdtase"/>
</dbReference>
<dbReference type="Gene3D" id="2.20.25.90">
    <property type="entry name" value="ADC-like domains"/>
    <property type="match status" value="1"/>
</dbReference>
<feature type="region of interest" description="Disordered" evidence="7">
    <location>
        <begin position="11"/>
        <end position="43"/>
    </location>
</feature>
<keyword evidence="11" id="KW-1185">Reference proteome</keyword>
<reference evidence="10 11" key="1">
    <citation type="submission" date="2019-09" db="EMBL/GenBank/DDBJ databases">
        <title>Whole genome shotgun sequencing (WGS) of Ellagibacter isourolithinifaciens DSM 104140(T) and Adlercreutzia muris DSM 29508(T).</title>
        <authorList>
            <person name="Stoll D.A."/>
            <person name="Danylec N."/>
            <person name="Huch M."/>
        </authorList>
    </citation>
    <scope>NUCLEOTIDE SEQUENCE [LARGE SCALE GENOMIC DNA]</scope>
    <source>
        <strain evidence="10 11">DSM 29508</strain>
    </source>
</reference>
<evidence type="ECO:0000256" key="6">
    <source>
        <dbReference type="ARBA" id="ARBA00023014"/>
    </source>
</evidence>
<evidence type="ECO:0000256" key="4">
    <source>
        <dbReference type="ARBA" id="ARBA00023002"/>
    </source>
</evidence>
<dbReference type="InterPro" id="IPR009010">
    <property type="entry name" value="Asp_de-COase-like_dom_sf"/>
</dbReference>
<dbReference type="EMBL" id="WAJS01000046">
    <property type="protein sequence ID" value="KAB1640237.1"/>
    <property type="molecule type" value="Genomic_DNA"/>
</dbReference>
<keyword evidence="4" id="KW-0560">Oxidoreductase</keyword>
<evidence type="ECO:0000256" key="1">
    <source>
        <dbReference type="ARBA" id="ARBA00010312"/>
    </source>
</evidence>
<name>A0A7C8FYF8_9ACTN</name>
<keyword evidence="3" id="KW-0732">Signal</keyword>